<comment type="caution">
    <text evidence="9">The sequence shown here is derived from an EMBL/GenBank/DDBJ whole genome shotgun (WGS) entry which is preliminary data.</text>
</comment>
<dbReference type="FunFam" id="3.40.50.620:FF:000011">
    <property type="entry name" value="Electron transfer flavoprotein subunit beta"/>
    <property type="match status" value="1"/>
</dbReference>
<dbReference type="SMART" id="SM00893">
    <property type="entry name" value="ETF"/>
    <property type="match status" value="1"/>
</dbReference>
<evidence type="ECO:0000313" key="9">
    <source>
        <dbReference type="EMBL" id="KAK4099681.1"/>
    </source>
</evidence>
<dbReference type="PROSITE" id="PS01065">
    <property type="entry name" value="ETF_BETA"/>
    <property type="match status" value="1"/>
</dbReference>
<dbReference type="SUPFAM" id="SSF52402">
    <property type="entry name" value="Adenine nucleotide alpha hydrolases-like"/>
    <property type="match status" value="1"/>
</dbReference>
<keyword evidence="4 7" id="KW-0249">Electron transport</keyword>
<dbReference type="GO" id="GO:0009063">
    <property type="term" value="P:amino acid catabolic process"/>
    <property type="evidence" value="ECO:0007669"/>
    <property type="project" value="TreeGrafter"/>
</dbReference>
<dbReference type="Pfam" id="PF01012">
    <property type="entry name" value="ETF"/>
    <property type="match status" value="1"/>
</dbReference>
<dbReference type="GO" id="GO:0005759">
    <property type="term" value="C:mitochondrial matrix"/>
    <property type="evidence" value="ECO:0007669"/>
    <property type="project" value="UniProtKB-SubCell"/>
</dbReference>
<comment type="cofactor">
    <cofactor evidence="7">
        <name>FAD</name>
        <dbReference type="ChEBI" id="CHEBI:57692"/>
    </cofactor>
    <text evidence="7">Binds 1 FAD per dimer.</text>
</comment>
<dbReference type="EMBL" id="MU863647">
    <property type="protein sequence ID" value="KAK4099681.1"/>
    <property type="molecule type" value="Genomic_DNA"/>
</dbReference>
<name>A0AAN6PYZ9_9PEZI</name>
<comment type="cofactor">
    <cofactor evidence="7">
        <name>AMP</name>
        <dbReference type="ChEBI" id="CHEBI:456215"/>
    </cofactor>
    <text evidence="7">Binds 1 AMP per subunit.</text>
</comment>
<dbReference type="PANTHER" id="PTHR21294:SF8">
    <property type="entry name" value="ELECTRON TRANSFER FLAVOPROTEIN SUBUNIT BETA"/>
    <property type="match status" value="1"/>
</dbReference>
<comment type="function">
    <text evidence="5 7">The electron transfer flavoprotein serves as a specific electron acceptor for several dehydrogenases, including five acyl-CoA dehydrogenases, glutaryl-CoA and sarcosine dehydrogenase. It transfers the electrons to the main mitochondrial respiratory chain via ETF-ubiquinone oxidoreductase (ETF dehydrogenase).</text>
</comment>
<comment type="subunit">
    <text evidence="7">Heterodimer of an alpha and a beta subunit.</text>
</comment>
<dbReference type="PANTHER" id="PTHR21294">
    <property type="entry name" value="ELECTRON TRANSFER FLAVOPROTEIN BETA-SUBUNIT"/>
    <property type="match status" value="1"/>
</dbReference>
<evidence type="ECO:0000256" key="7">
    <source>
        <dbReference type="PIRNR" id="PIRNR000090"/>
    </source>
</evidence>
<keyword evidence="10" id="KW-1185">Reference proteome</keyword>
<sequence>MSALRIMVPIKRVIDYAVKPRVNKAQTGVETAGVKHSINPFDDLSIEESVRIREKGKAPGGVEDICAISAGPKKAEDIIRKAMSMGADRGILVDVKEGEDLEPLTVAKMLKAAVEQEKSNLVILGKQSIDDDANQTGQMLAGLLGWPQATQACQVDFGEGDTVSVTREVDGGVETVRAKLPMIITTDLRLNEPRFATLKNVMKARKMPVEKKTLADFGVTVEKRLKVLKVTEPPARQGGGKVEDVDGLISKLKELGAI</sequence>
<evidence type="ECO:0000259" key="8">
    <source>
        <dbReference type="SMART" id="SM00893"/>
    </source>
</evidence>
<evidence type="ECO:0000256" key="4">
    <source>
        <dbReference type="ARBA" id="ARBA00022982"/>
    </source>
</evidence>
<keyword evidence="3 7" id="KW-0813">Transport</keyword>
<dbReference type="InterPro" id="IPR014730">
    <property type="entry name" value="ETF_a/b_N"/>
</dbReference>
<reference evidence="9" key="1">
    <citation type="journal article" date="2023" name="Mol. Phylogenet. Evol.">
        <title>Genome-scale phylogeny and comparative genomics of the fungal order Sordariales.</title>
        <authorList>
            <person name="Hensen N."/>
            <person name="Bonometti L."/>
            <person name="Westerberg I."/>
            <person name="Brannstrom I.O."/>
            <person name="Guillou S."/>
            <person name="Cros-Aarteil S."/>
            <person name="Calhoun S."/>
            <person name="Haridas S."/>
            <person name="Kuo A."/>
            <person name="Mondo S."/>
            <person name="Pangilinan J."/>
            <person name="Riley R."/>
            <person name="LaButti K."/>
            <person name="Andreopoulos B."/>
            <person name="Lipzen A."/>
            <person name="Chen C."/>
            <person name="Yan M."/>
            <person name="Daum C."/>
            <person name="Ng V."/>
            <person name="Clum A."/>
            <person name="Steindorff A."/>
            <person name="Ohm R.A."/>
            <person name="Martin F."/>
            <person name="Silar P."/>
            <person name="Natvig D.O."/>
            <person name="Lalanne C."/>
            <person name="Gautier V."/>
            <person name="Ament-Velasquez S.L."/>
            <person name="Kruys A."/>
            <person name="Hutchinson M.I."/>
            <person name="Powell A.J."/>
            <person name="Barry K."/>
            <person name="Miller A.N."/>
            <person name="Grigoriev I.V."/>
            <person name="Debuchy R."/>
            <person name="Gladieux P."/>
            <person name="Hiltunen Thoren M."/>
            <person name="Johannesson H."/>
        </authorList>
    </citation>
    <scope>NUCLEOTIDE SEQUENCE</scope>
    <source>
        <strain evidence="9">CBS 757.83</strain>
    </source>
</reference>
<dbReference type="InterPro" id="IPR000049">
    <property type="entry name" value="ET-Flavoprotein_bsu_CS"/>
</dbReference>
<dbReference type="CDD" id="cd01714">
    <property type="entry name" value="ETF_beta"/>
    <property type="match status" value="1"/>
</dbReference>
<evidence type="ECO:0000256" key="3">
    <source>
        <dbReference type="ARBA" id="ARBA00022448"/>
    </source>
</evidence>
<accession>A0AAN6PYZ9</accession>
<evidence type="ECO:0000313" key="10">
    <source>
        <dbReference type="Proteomes" id="UP001305647"/>
    </source>
</evidence>
<evidence type="ECO:0000256" key="5">
    <source>
        <dbReference type="ARBA" id="ARBA00025416"/>
    </source>
</evidence>
<dbReference type="PIRSF" id="PIRSF000090">
    <property type="entry name" value="Beta-ETF"/>
    <property type="match status" value="1"/>
</dbReference>
<proteinExistence type="inferred from homology"/>
<gene>
    <name evidence="9" type="ORF">N658DRAFT_525333</name>
</gene>
<comment type="subcellular location">
    <subcellularLocation>
        <location evidence="1 7">Mitochondrion matrix</location>
    </subcellularLocation>
</comment>
<organism evidence="9 10">
    <name type="scientific">Parathielavia hyrcaniae</name>
    <dbReference type="NCBI Taxonomy" id="113614"/>
    <lineage>
        <taxon>Eukaryota</taxon>
        <taxon>Fungi</taxon>
        <taxon>Dikarya</taxon>
        <taxon>Ascomycota</taxon>
        <taxon>Pezizomycotina</taxon>
        <taxon>Sordariomycetes</taxon>
        <taxon>Sordariomycetidae</taxon>
        <taxon>Sordariales</taxon>
        <taxon>Chaetomiaceae</taxon>
        <taxon>Parathielavia</taxon>
    </lineage>
</organism>
<dbReference type="GO" id="GO:0009055">
    <property type="term" value="F:electron transfer activity"/>
    <property type="evidence" value="ECO:0007669"/>
    <property type="project" value="InterPro"/>
</dbReference>
<dbReference type="Gene3D" id="3.40.50.620">
    <property type="entry name" value="HUPs"/>
    <property type="match status" value="1"/>
</dbReference>
<dbReference type="InterPro" id="IPR033948">
    <property type="entry name" value="ETF_beta_N"/>
</dbReference>
<feature type="domain" description="Electron transfer flavoprotein alpha/beta-subunit N-terminal" evidence="8">
    <location>
        <begin position="26"/>
        <end position="221"/>
    </location>
</feature>
<evidence type="ECO:0000256" key="2">
    <source>
        <dbReference type="ARBA" id="ARBA00007557"/>
    </source>
</evidence>
<keyword evidence="7" id="KW-0496">Mitochondrion</keyword>
<evidence type="ECO:0000256" key="6">
    <source>
        <dbReference type="ARBA" id="ARBA00070315"/>
    </source>
</evidence>
<dbReference type="Proteomes" id="UP001305647">
    <property type="component" value="Unassembled WGS sequence"/>
</dbReference>
<protein>
    <recommendedName>
        <fullName evidence="6 7">Probable electron transfer flavoprotein subunit beta</fullName>
    </recommendedName>
</protein>
<evidence type="ECO:0000256" key="1">
    <source>
        <dbReference type="ARBA" id="ARBA00004305"/>
    </source>
</evidence>
<dbReference type="InterPro" id="IPR014729">
    <property type="entry name" value="Rossmann-like_a/b/a_fold"/>
</dbReference>
<comment type="similarity">
    <text evidence="2 7">Belongs to the ETF beta-subunit/FixA family.</text>
</comment>
<dbReference type="GO" id="GO:0033539">
    <property type="term" value="P:fatty acid beta-oxidation using acyl-CoA dehydrogenase"/>
    <property type="evidence" value="ECO:0007669"/>
    <property type="project" value="TreeGrafter"/>
</dbReference>
<reference evidence="9" key="2">
    <citation type="submission" date="2023-05" db="EMBL/GenBank/DDBJ databases">
        <authorList>
            <consortium name="Lawrence Berkeley National Laboratory"/>
            <person name="Steindorff A."/>
            <person name="Hensen N."/>
            <person name="Bonometti L."/>
            <person name="Westerberg I."/>
            <person name="Brannstrom I.O."/>
            <person name="Guillou S."/>
            <person name="Cros-Aarteil S."/>
            <person name="Calhoun S."/>
            <person name="Haridas S."/>
            <person name="Kuo A."/>
            <person name="Mondo S."/>
            <person name="Pangilinan J."/>
            <person name="Riley R."/>
            <person name="Labutti K."/>
            <person name="Andreopoulos B."/>
            <person name="Lipzen A."/>
            <person name="Chen C."/>
            <person name="Yanf M."/>
            <person name="Daum C."/>
            <person name="Ng V."/>
            <person name="Clum A."/>
            <person name="Ohm R."/>
            <person name="Martin F."/>
            <person name="Silar P."/>
            <person name="Natvig D."/>
            <person name="Lalanne C."/>
            <person name="Gautier V."/>
            <person name="Ament-Velasquez S.L."/>
            <person name="Kruys A."/>
            <person name="Hutchinson M.I."/>
            <person name="Powell A.J."/>
            <person name="Barry K."/>
            <person name="Miller A.N."/>
            <person name="Grigoriev I.V."/>
            <person name="Debuchy R."/>
            <person name="Gladieux P."/>
            <person name="Thoren M.H."/>
            <person name="Johannesson H."/>
        </authorList>
    </citation>
    <scope>NUCLEOTIDE SEQUENCE</scope>
    <source>
        <strain evidence="9">CBS 757.83</strain>
    </source>
</reference>
<dbReference type="InterPro" id="IPR012255">
    <property type="entry name" value="ETF_b"/>
</dbReference>
<dbReference type="AlphaFoldDB" id="A0AAN6PYZ9"/>